<evidence type="ECO:0000256" key="1">
    <source>
        <dbReference type="SAM" id="Coils"/>
    </source>
</evidence>
<keyword evidence="1" id="KW-0175">Coiled coil</keyword>
<feature type="non-terminal residue" evidence="2">
    <location>
        <position position="113"/>
    </location>
</feature>
<reference evidence="2" key="1">
    <citation type="submission" date="2021-06" db="EMBL/GenBank/DDBJ databases">
        <authorList>
            <person name="Kallberg Y."/>
            <person name="Tangrot J."/>
            <person name="Rosling A."/>
        </authorList>
    </citation>
    <scope>NUCLEOTIDE SEQUENCE</scope>
    <source>
        <strain evidence="2">UK204</strain>
    </source>
</reference>
<gene>
    <name evidence="2" type="ORF">FCALED_LOCUS14909</name>
</gene>
<name>A0A9N9NEC6_9GLOM</name>
<keyword evidence="3" id="KW-1185">Reference proteome</keyword>
<evidence type="ECO:0000313" key="3">
    <source>
        <dbReference type="Proteomes" id="UP000789570"/>
    </source>
</evidence>
<proteinExistence type="predicted"/>
<dbReference type="EMBL" id="CAJVPQ010011989">
    <property type="protein sequence ID" value="CAG8729779.1"/>
    <property type="molecule type" value="Genomic_DNA"/>
</dbReference>
<evidence type="ECO:0000313" key="2">
    <source>
        <dbReference type="EMBL" id="CAG8729779.1"/>
    </source>
</evidence>
<feature type="coiled-coil region" evidence="1">
    <location>
        <begin position="3"/>
        <end position="49"/>
    </location>
</feature>
<dbReference type="Proteomes" id="UP000789570">
    <property type="component" value="Unassembled WGS sequence"/>
</dbReference>
<dbReference type="AlphaFoldDB" id="A0A9N9NEC6"/>
<organism evidence="2 3">
    <name type="scientific">Funneliformis caledonium</name>
    <dbReference type="NCBI Taxonomy" id="1117310"/>
    <lineage>
        <taxon>Eukaryota</taxon>
        <taxon>Fungi</taxon>
        <taxon>Fungi incertae sedis</taxon>
        <taxon>Mucoromycota</taxon>
        <taxon>Glomeromycotina</taxon>
        <taxon>Glomeromycetes</taxon>
        <taxon>Glomerales</taxon>
        <taxon>Glomeraceae</taxon>
        <taxon>Funneliformis</taxon>
    </lineage>
</organism>
<accession>A0A9N9NEC6</accession>
<sequence>DNYQNLAIELSDLRMKYNQEDNEILTGVNLDFSNKSDKLKNENAELKKAFSQSQSSVSSFSALNNSSNSDNKRLIKHLKFDKKSKKGKNCYVTLMIRIMYHRKVSARWKNLKK</sequence>
<comment type="caution">
    <text evidence="2">The sequence shown here is derived from an EMBL/GenBank/DDBJ whole genome shotgun (WGS) entry which is preliminary data.</text>
</comment>
<protein>
    <submittedName>
        <fullName evidence="2">964_t:CDS:1</fullName>
    </submittedName>
</protein>